<reference evidence="3 4" key="1">
    <citation type="submission" date="2019-04" db="EMBL/GenBank/DDBJ databases">
        <title>High contiguity whole genome sequence and gene annotation resource for two Venturia nashicola isolates.</title>
        <authorList>
            <person name="Prokchorchik M."/>
            <person name="Won K."/>
            <person name="Lee Y."/>
            <person name="Choi E.D."/>
            <person name="Segonzac C."/>
            <person name="Sohn K.H."/>
        </authorList>
    </citation>
    <scope>NUCLEOTIDE SEQUENCE [LARGE SCALE GENOMIC DNA]</scope>
    <source>
        <strain evidence="3 4">PRI2</strain>
    </source>
</reference>
<accession>A0A4Z1NVW9</accession>
<evidence type="ECO:0000256" key="1">
    <source>
        <dbReference type="SAM" id="MobiDB-lite"/>
    </source>
</evidence>
<evidence type="ECO:0000256" key="2">
    <source>
        <dbReference type="SAM" id="SignalP"/>
    </source>
</evidence>
<organism evidence="3 4">
    <name type="scientific">Venturia nashicola</name>
    <dbReference type="NCBI Taxonomy" id="86259"/>
    <lineage>
        <taxon>Eukaryota</taxon>
        <taxon>Fungi</taxon>
        <taxon>Dikarya</taxon>
        <taxon>Ascomycota</taxon>
        <taxon>Pezizomycotina</taxon>
        <taxon>Dothideomycetes</taxon>
        <taxon>Pleosporomycetidae</taxon>
        <taxon>Venturiales</taxon>
        <taxon>Venturiaceae</taxon>
        <taxon>Venturia</taxon>
    </lineage>
</organism>
<feature type="chain" id="PRO_5021339771" evidence="2">
    <location>
        <begin position="19"/>
        <end position="141"/>
    </location>
</feature>
<feature type="region of interest" description="Disordered" evidence="1">
    <location>
        <begin position="40"/>
        <end position="73"/>
    </location>
</feature>
<dbReference type="AlphaFoldDB" id="A0A4Z1NVW9"/>
<protein>
    <submittedName>
        <fullName evidence="3">Uncharacterized protein</fullName>
    </submittedName>
</protein>
<comment type="caution">
    <text evidence="3">The sequence shown here is derived from an EMBL/GenBank/DDBJ whole genome shotgun (WGS) entry which is preliminary data.</text>
</comment>
<sequence length="141" mass="14542">MSKLILFSFAVIAPTVFGLPVPQFGENTATMGGLTSSITTEHGGFSFAGPPQPNSKTPNNNNSGGDGYQGGETSTIVTVNSVADLLPAYKKAKRHEPEPQPQAFPSWITTFLNSLSNGKSSDTPVGSAALGGLTNTITLGD</sequence>
<evidence type="ECO:0000313" key="4">
    <source>
        <dbReference type="Proteomes" id="UP000298493"/>
    </source>
</evidence>
<dbReference type="EMBL" id="SNSC02000013">
    <property type="protein sequence ID" value="TID18777.1"/>
    <property type="molecule type" value="Genomic_DNA"/>
</dbReference>
<keyword evidence="4" id="KW-1185">Reference proteome</keyword>
<gene>
    <name evidence="3" type="ORF">E6O75_ATG05898</name>
</gene>
<evidence type="ECO:0000313" key="3">
    <source>
        <dbReference type="EMBL" id="TID18777.1"/>
    </source>
</evidence>
<keyword evidence="2" id="KW-0732">Signal</keyword>
<feature type="signal peptide" evidence="2">
    <location>
        <begin position="1"/>
        <end position="18"/>
    </location>
</feature>
<name>A0A4Z1NVW9_9PEZI</name>
<proteinExistence type="predicted"/>
<dbReference type="Proteomes" id="UP000298493">
    <property type="component" value="Unassembled WGS sequence"/>
</dbReference>
<feature type="compositionally biased region" description="Polar residues" evidence="1">
    <location>
        <begin position="54"/>
        <end position="63"/>
    </location>
</feature>